<gene>
    <name evidence="3" type="primary">AVEN_10361_1</name>
    <name evidence="3" type="ORF">NPIL_257271</name>
</gene>
<evidence type="ECO:0000313" key="4">
    <source>
        <dbReference type="Proteomes" id="UP000887013"/>
    </source>
</evidence>
<protein>
    <submittedName>
        <fullName evidence="3">Uncharacterized protein</fullName>
    </submittedName>
</protein>
<evidence type="ECO:0000256" key="1">
    <source>
        <dbReference type="SAM" id="MobiDB-lite"/>
    </source>
</evidence>
<dbReference type="OrthoDB" id="6432832at2759"/>
<feature type="compositionally biased region" description="Low complexity" evidence="1">
    <location>
        <begin position="248"/>
        <end position="278"/>
    </location>
</feature>
<name>A0A8X6T7G4_NEPPI</name>
<evidence type="ECO:0000313" key="3">
    <source>
        <dbReference type="EMBL" id="GFS84912.1"/>
    </source>
</evidence>
<feature type="compositionally biased region" description="Low complexity" evidence="1">
    <location>
        <begin position="630"/>
        <end position="643"/>
    </location>
</feature>
<feature type="compositionally biased region" description="Low complexity" evidence="1">
    <location>
        <begin position="769"/>
        <end position="779"/>
    </location>
</feature>
<feature type="compositionally biased region" description="Basic residues" evidence="1">
    <location>
        <begin position="477"/>
        <end position="486"/>
    </location>
</feature>
<feature type="compositionally biased region" description="Basic and acidic residues" evidence="1">
    <location>
        <begin position="290"/>
        <end position="299"/>
    </location>
</feature>
<comment type="caution">
    <text evidence="3">The sequence shown here is derived from an EMBL/GenBank/DDBJ whole genome shotgun (WGS) entry which is preliminary data.</text>
</comment>
<feature type="region of interest" description="Disordered" evidence="1">
    <location>
        <begin position="604"/>
        <end position="819"/>
    </location>
</feature>
<feature type="compositionally biased region" description="Polar residues" evidence="1">
    <location>
        <begin position="418"/>
        <end position="467"/>
    </location>
</feature>
<feature type="compositionally biased region" description="Polar residues" evidence="1">
    <location>
        <begin position="197"/>
        <end position="240"/>
    </location>
</feature>
<dbReference type="InterPro" id="IPR043070">
    <property type="entry name" value="Spidroin_repeat"/>
</dbReference>
<dbReference type="EMBL" id="BMAW01052251">
    <property type="protein sequence ID" value="GFS84912.1"/>
    <property type="molecule type" value="Genomic_DNA"/>
</dbReference>
<feature type="chain" id="PRO_5036498737" evidence="2">
    <location>
        <begin position="32"/>
        <end position="845"/>
    </location>
</feature>
<keyword evidence="2" id="KW-0732">Signal</keyword>
<feature type="signal peptide" evidence="2">
    <location>
        <begin position="1"/>
        <end position="31"/>
    </location>
</feature>
<organism evidence="3 4">
    <name type="scientific">Nephila pilipes</name>
    <name type="common">Giant wood spider</name>
    <name type="synonym">Nephila maculata</name>
    <dbReference type="NCBI Taxonomy" id="299642"/>
    <lineage>
        <taxon>Eukaryota</taxon>
        <taxon>Metazoa</taxon>
        <taxon>Ecdysozoa</taxon>
        <taxon>Arthropoda</taxon>
        <taxon>Chelicerata</taxon>
        <taxon>Arachnida</taxon>
        <taxon>Araneae</taxon>
        <taxon>Araneomorphae</taxon>
        <taxon>Entelegynae</taxon>
        <taxon>Araneoidea</taxon>
        <taxon>Nephilidae</taxon>
        <taxon>Nephila</taxon>
    </lineage>
</organism>
<feature type="region of interest" description="Disordered" evidence="1">
    <location>
        <begin position="418"/>
        <end position="486"/>
    </location>
</feature>
<accession>A0A8X6T7G4</accession>
<feature type="compositionally biased region" description="Polar residues" evidence="1">
    <location>
        <begin position="690"/>
        <end position="719"/>
    </location>
</feature>
<keyword evidence="4" id="KW-1185">Reference proteome</keyword>
<feature type="compositionally biased region" description="Polar residues" evidence="1">
    <location>
        <begin position="783"/>
        <end position="807"/>
    </location>
</feature>
<evidence type="ECO:0000256" key="2">
    <source>
        <dbReference type="SAM" id="SignalP"/>
    </source>
</evidence>
<feature type="compositionally biased region" description="Basic and acidic residues" evidence="1">
    <location>
        <begin position="503"/>
        <end position="512"/>
    </location>
</feature>
<sequence>MTNVKRPIDNYCTFLLVLAVQVIFLVQGSDACLWCDKRQEERFLNCLFIDVVNNPEFVNAPVSSVDEMKWSLLTTSDALKRTPNAIKWKLMDNVLVEETSRLTTTLSHYSGIPYDSVLETVVELSGNCFSAATGQNNAYFKSDLRRLVKDYNKNADSPSGSSPNSMQNNGMNNQNQPFPNNNQQIQQPSINTNNQNRMNPTGNNPSFNKGNVPPSNRPTNSNDVNGIRSTQQPTTSSNDGYGNHRVIPNTNTNSPSTNSPKTSSTAQGNSKPPNNNSKTSGGSTATSPAPKKEDGNGKVDEETCAMEFRKALYNKLVNDTKFTSVFGVVPYSSAKSLALQATKNAFKEYGAPQQEDNFSKLWTFESKSVPIKGNNKDFAEVLSKTIPIIFTRGHLLKEDDCEGQGKIFAEYILKSVPGHSNNNPSPTSGKQSVNSTVTQSPSKSDLESSSQSTGSINTDSKSLPDQSSKTDADRNSKNPKSKHHGKFSFGQFLKDIFGVDDSTEKQKKKEDSNDSSNFEDDLNESLSNTKSDYETIKNLKKLVSAANNCVTPTGFDYDKFKGAMSETTDSIQKNHPDWSQQKCQMKMYSLTVVAMSHALQELSSNNDNKENKPFPSDQSASQPNDLQGSNFNPPANVPPNFNNQGFIPPRDSTNLGPVSNFDPGYSSPPQMNSAKNAFINHGPERPVDIRSNNDNIGNFGSQNNPDYNTRFPQPETNMNNPPPFGIQPNPAYPRAEEPQEFRPQTRNNFDSNLANRNFENNPFPPNNPPVYNKPNYEPEPQIPAQTNQFPRSGQDPNSGFPNTNLNPPISFGNRPMQSTNSNLANGWQPKYVDHIRPIRLPSALF</sequence>
<feature type="compositionally biased region" description="Polar residues" evidence="1">
    <location>
        <begin position="616"/>
        <end position="629"/>
    </location>
</feature>
<feature type="region of interest" description="Disordered" evidence="1">
    <location>
        <begin position="152"/>
        <end position="299"/>
    </location>
</feature>
<proteinExistence type="predicted"/>
<dbReference type="AlphaFoldDB" id="A0A8X6T7G4"/>
<feature type="compositionally biased region" description="Low complexity" evidence="1">
    <location>
        <begin position="157"/>
        <end position="196"/>
    </location>
</feature>
<feature type="region of interest" description="Disordered" evidence="1">
    <location>
        <begin position="503"/>
        <end position="527"/>
    </location>
</feature>
<dbReference type="Proteomes" id="UP000887013">
    <property type="component" value="Unassembled WGS sequence"/>
</dbReference>
<reference evidence="3" key="1">
    <citation type="submission" date="2020-08" db="EMBL/GenBank/DDBJ databases">
        <title>Multicomponent nature underlies the extraordinary mechanical properties of spider dragline silk.</title>
        <authorList>
            <person name="Kono N."/>
            <person name="Nakamura H."/>
            <person name="Mori M."/>
            <person name="Yoshida Y."/>
            <person name="Ohtoshi R."/>
            <person name="Malay A.D."/>
            <person name="Moran D.A.P."/>
            <person name="Tomita M."/>
            <person name="Numata K."/>
            <person name="Arakawa K."/>
        </authorList>
    </citation>
    <scope>NUCLEOTIDE SEQUENCE</scope>
</reference>
<dbReference type="Gene3D" id="1.10.274.60">
    <property type="entry name" value="Spidroin, repetitive domain"/>
    <property type="match status" value="1"/>
</dbReference>
<feature type="compositionally biased region" description="Polar residues" evidence="1">
    <location>
        <begin position="742"/>
        <end position="754"/>
    </location>
</feature>